<evidence type="ECO:0000313" key="2">
    <source>
        <dbReference type="Proteomes" id="UP000789920"/>
    </source>
</evidence>
<organism evidence="1 2">
    <name type="scientific">Racocetra persica</name>
    <dbReference type="NCBI Taxonomy" id="160502"/>
    <lineage>
        <taxon>Eukaryota</taxon>
        <taxon>Fungi</taxon>
        <taxon>Fungi incertae sedis</taxon>
        <taxon>Mucoromycota</taxon>
        <taxon>Glomeromycotina</taxon>
        <taxon>Glomeromycetes</taxon>
        <taxon>Diversisporales</taxon>
        <taxon>Gigasporaceae</taxon>
        <taxon>Racocetra</taxon>
    </lineage>
</organism>
<dbReference type="Proteomes" id="UP000789920">
    <property type="component" value="Unassembled WGS sequence"/>
</dbReference>
<keyword evidence="2" id="KW-1185">Reference proteome</keyword>
<proteinExistence type="predicted"/>
<dbReference type="EMBL" id="CAJVQC010030436">
    <property type="protein sequence ID" value="CAG8745572.1"/>
    <property type="molecule type" value="Genomic_DNA"/>
</dbReference>
<feature type="non-terminal residue" evidence="1">
    <location>
        <position position="1"/>
    </location>
</feature>
<gene>
    <name evidence="1" type="ORF">RPERSI_LOCUS13616</name>
</gene>
<name>A0ACA9QCT1_9GLOM</name>
<comment type="caution">
    <text evidence="1">The sequence shown here is derived from an EMBL/GenBank/DDBJ whole genome shotgun (WGS) entry which is preliminary data.</text>
</comment>
<sequence length="40" mass="4769">EELAIQRKNKKRKLDKPDDKQQITFGEIEADNLFYSLFAK</sequence>
<reference evidence="1" key="1">
    <citation type="submission" date="2021-06" db="EMBL/GenBank/DDBJ databases">
        <authorList>
            <person name="Kallberg Y."/>
            <person name="Tangrot J."/>
            <person name="Rosling A."/>
        </authorList>
    </citation>
    <scope>NUCLEOTIDE SEQUENCE</scope>
    <source>
        <strain evidence="1">MA461A</strain>
    </source>
</reference>
<protein>
    <submittedName>
        <fullName evidence="1">29119_t:CDS:1</fullName>
    </submittedName>
</protein>
<evidence type="ECO:0000313" key="1">
    <source>
        <dbReference type="EMBL" id="CAG8745572.1"/>
    </source>
</evidence>
<accession>A0ACA9QCT1</accession>